<keyword evidence="2 4" id="KW-1133">Transmembrane helix</keyword>
<accession>A0ABQ0MX15</accession>
<organism evidence="5 6">
    <name type="scientific">Colwellia marinimaniae</name>
    <dbReference type="NCBI Taxonomy" id="1513592"/>
    <lineage>
        <taxon>Bacteria</taxon>
        <taxon>Pseudomonadati</taxon>
        <taxon>Pseudomonadota</taxon>
        <taxon>Gammaproteobacteria</taxon>
        <taxon>Alteromonadales</taxon>
        <taxon>Colwelliaceae</taxon>
        <taxon>Colwellia</taxon>
    </lineage>
</organism>
<feature type="transmembrane region" description="Helical" evidence="4">
    <location>
        <begin position="315"/>
        <end position="339"/>
    </location>
</feature>
<evidence type="ECO:0000313" key="5">
    <source>
        <dbReference type="EMBL" id="GAW96918.1"/>
    </source>
</evidence>
<dbReference type="InterPro" id="IPR011701">
    <property type="entry name" value="MFS"/>
</dbReference>
<gene>
    <name evidence="5" type="ORF">MTCD1_02541</name>
</gene>
<evidence type="ECO:0000313" key="6">
    <source>
        <dbReference type="Proteomes" id="UP000197068"/>
    </source>
</evidence>
<evidence type="ECO:0000256" key="4">
    <source>
        <dbReference type="SAM" id="Phobius"/>
    </source>
</evidence>
<dbReference type="EMBL" id="BDQM01000021">
    <property type="protein sequence ID" value="GAW96918.1"/>
    <property type="molecule type" value="Genomic_DNA"/>
</dbReference>
<dbReference type="InterPro" id="IPR047769">
    <property type="entry name" value="MFS_ArsJ"/>
</dbReference>
<feature type="transmembrane region" description="Helical" evidence="4">
    <location>
        <begin position="73"/>
        <end position="90"/>
    </location>
</feature>
<dbReference type="NCBIfam" id="NF033734">
    <property type="entry name" value="MFS_ArsJ"/>
    <property type="match status" value="1"/>
</dbReference>
<dbReference type="SUPFAM" id="SSF103473">
    <property type="entry name" value="MFS general substrate transporter"/>
    <property type="match status" value="1"/>
</dbReference>
<feature type="transmembrane region" description="Helical" evidence="4">
    <location>
        <begin position="251"/>
        <end position="269"/>
    </location>
</feature>
<dbReference type="PANTHER" id="PTHR23547:SF1">
    <property type="entry name" value="MAJOR FACILITATOR SUPERFAMILY MFS_1"/>
    <property type="match status" value="1"/>
</dbReference>
<comment type="caution">
    <text evidence="5">The sequence shown here is derived from an EMBL/GenBank/DDBJ whole genome shotgun (WGS) entry which is preliminary data.</text>
</comment>
<dbReference type="Proteomes" id="UP000197068">
    <property type="component" value="Unassembled WGS sequence"/>
</dbReference>
<dbReference type="PANTHER" id="PTHR23547">
    <property type="entry name" value="MAJOR FACILITATOR SUPERFAMILY DOMAIN, GENERAL SUBSTRATE TRANSPORTER"/>
    <property type="match status" value="1"/>
</dbReference>
<keyword evidence="3 4" id="KW-0472">Membrane</keyword>
<feature type="transmembrane region" description="Helical" evidence="4">
    <location>
        <begin position="376"/>
        <end position="396"/>
    </location>
</feature>
<dbReference type="InterPro" id="IPR036259">
    <property type="entry name" value="MFS_trans_sf"/>
</dbReference>
<dbReference type="Pfam" id="PF07690">
    <property type="entry name" value="MFS_1"/>
    <property type="match status" value="1"/>
</dbReference>
<feature type="transmembrane region" description="Helical" evidence="4">
    <location>
        <begin position="351"/>
        <end position="370"/>
    </location>
</feature>
<evidence type="ECO:0000256" key="3">
    <source>
        <dbReference type="ARBA" id="ARBA00023136"/>
    </source>
</evidence>
<keyword evidence="6" id="KW-1185">Reference proteome</keyword>
<dbReference type="Gene3D" id="1.20.1250.20">
    <property type="entry name" value="MFS general substrate transporter like domains"/>
    <property type="match status" value="2"/>
</dbReference>
<feature type="transmembrane region" description="Helical" evidence="4">
    <location>
        <begin position="12"/>
        <end position="34"/>
    </location>
</feature>
<feature type="transmembrane region" description="Helical" evidence="4">
    <location>
        <begin position="151"/>
        <end position="169"/>
    </location>
</feature>
<feature type="transmembrane region" description="Helical" evidence="4">
    <location>
        <begin position="40"/>
        <end position="61"/>
    </location>
</feature>
<proteinExistence type="predicted"/>
<evidence type="ECO:0000256" key="2">
    <source>
        <dbReference type="ARBA" id="ARBA00022989"/>
    </source>
</evidence>
<reference evidence="5 6" key="1">
    <citation type="submission" date="2017-06" db="EMBL/GenBank/DDBJ databases">
        <title>Whole Genome Sequences of Colwellia marinimaniae MTCD1.</title>
        <authorList>
            <person name="Kusumoto H."/>
            <person name="Inoue M."/>
            <person name="Tanikawa K."/>
            <person name="Maeji H."/>
            <person name="Cameron J.H."/>
            <person name="Bartlett D.H."/>
        </authorList>
    </citation>
    <scope>NUCLEOTIDE SEQUENCE [LARGE SCALE GENOMIC DNA]</scope>
    <source>
        <strain evidence="5 6">MTCD1</strain>
    </source>
</reference>
<feature type="transmembrane region" description="Helical" evidence="4">
    <location>
        <begin position="290"/>
        <end position="309"/>
    </location>
</feature>
<feature type="transmembrane region" description="Helical" evidence="4">
    <location>
        <begin position="216"/>
        <end position="239"/>
    </location>
</feature>
<name>A0ABQ0MX15_9GAMM</name>
<keyword evidence="1 4" id="KW-0812">Transmembrane</keyword>
<feature type="transmembrane region" description="Helical" evidence="4">
    <location>
        <begin position="175"/>
        <end position="195"/>
    </location>
</feature>
<sequence length="400" mass="43876">MPNPVKQYLVITANYWAFTLTDGALRMLVLLYFYQLGYSPLALASVFILYEVFGVITNLIGGWLGARIGLNKTMFIGLLIQILALALLTVPSEYLSITYVMFAQALSGIAKDLNKMSAKSSIKLLVANLDSAQGQSKLFQWVALLTGSKNTLKGVGFFLGGLLLTLFGFQNALLLMASALALVALSTYPMLRGNIGKTRYKAKFSQLFSKNAPLNYLSAARLCLFAGRDVWFVIALPVYLASQLQWQHQNVGTFLACWIIFYGIIQANAPKLLDILTAKAAQNRCQQAGFWSVLLALVTLLLSIAIYLFPQSNAVLIVGLFIFSAVFAMNSSLHSYLIVALARDEGVSMDVGFYYMANAMGRLLGTVLSGVIYQQFGLSACMFFAFIFILLASCFVRKVA</sequence>
<evidence type="ECO:0000256" key="1">
    <source>
        <dbReference type="ARBA" id="ARBA00022692"/>
    </source>
</evidence>
<protein>
    <submittedName>
        <fullName evidence="5">MFS transporter</fullName>
    </submittedName>
</protein>